<dbReference type="EMBL" id="CP022163">
    <property type="protein sequence ID" value="ATB32614.1"/>
    <property type="molecule type" value="Genomic_DNA"/>
</dbReference>
<keyword evidence="3" id="KW-1185">Reference proteome</keyword>
<dbReference type="RefSeq" id="WP_095980772.1">
    <property type="nucleotide sequence ID" value="NZ_CP022163.1"/>
</dbReference>
<evidence type="ECO:0000313" key="3">
    <source>
        <dbReference type="Proteomes" id="UP000217289"/>
    </source>
</evidence>
<evidence type="ECO:0000256" key="1">
    <source>
        <dbReference type="SAM" id="MobiDB-lite"/>
    </source>
</evidence>
<dbReference type="Proteomes" id="UP000217289">
    <property type="component" value="Chromosome"/>
</dbReference>
<evidence type="ECO:0008006" key="4">
    <source>
        <dbReference type="Google" id="ProtNLM"/>
    </source>
</evidence>
<accession>A0A250ILI8</accession>
<dbReference type="PROSITE" id="PS51257">
    <property type="entry name" value="PROKAR_LIPOPROTEIN"/>
    <property type="match status" value="1"/>
</dbReference>
<feature type="region of interest" description="Disordered" evidence="1">
    <location>
        <begin position="116"/>
        <end position="148"/>
    </location>
</feature>
<protein>
    <recommendedName>
        <fullName evidence="4">Lipoprotein</fullName>
    </recommendedName>
</protein>
<dbReference type="KEGG" id="mbd:MEBOL_006102"/>
<sequence>MYRVLPVLLLVLSGCRDPGAVQALIKLDTGVEASCIALDLQSSDGTVLKTQLVPRPEGKNDANIAVFRGDFPQDLRLQARALWGTRECNEPLFYNGKSQAPSVSFKSGEVVPVELSLSRPGEEEDSDRDGFVAASLDGPDCDDSTGDANPKAAQDVCDASADLNCNGQLGCDDVTCSAKTCSQVAASLEFTSASVERGVGECVAVVVERRDRNDEPTAPNYITEIQLGSSVSEGLTFHQDSDCKQSDLTTVSIDKRQASVRFYAKGTKIGERKLLANSTGLAHGELNYKLRAGDAAQVVFSSVEDSVQAGACRPVILERQDIYGNQTSAGPKVVTLTPSPSAQTAFYGDPACGGTQLSTADFAAQSSLILYFRSKLANVFPLNVSGIGSTVTRNVTVYPAPPSKIELALTPPLPGKTLLAGECSQVATVKTSDEFNNPSSPATGSVDLSGQTGMGVSFYSDSECKTGTTTASFGGTAGTANFYFKIKTGGVPVELSASLSGLTEKQSQTVTPTVRRGTCTMDANSGSKECTIDPKLNSRGQSFLVFQATSTDDTPRSSFVRCQLKDDNKVLCNRQRGGGSNAVQIQWQVVEMPRGLKVQQLEGTCSSSTGTGTSIPVLLPIADPAKAFLLYSSSKDGTSASANDFVTVKFNGDHTKVDIAMDPLQTCNTEVYSVQVVEFDGVSVTRGTVPGAIVQSPFFANDTFTEADANQSILMSTFQSNAGDDKLNLCNRMVRGEIDASASRLSFTRGFNNCNAPKLSELSWERIQFPANTSVQARTLEVGNGVSSAKATISAVDMSRTLLLASNQIHSGQGNGETSNASTDTLAIATGRLVLNSPTELEVRRDVAVDSARWTVYAVQLEP</sequence>
<gene>
    <name evidence="2" type="ORF">MEBOL_006102</name>
</gene>
<dbReference type="OrthoDB" id="5500244at2"/>
<evidence type="ECO:0000313" key="2">
    <source>
        <dbReference type="EMBL" id="ATB32614.1"/>
    </source>
</evidence>
<name>A0A250ILI8_9BACT</name>
<organism evidence="2 3">
    <name type="scientific">Melittangium boletus DSM 14713</name>
    <dbReference type="NCBI Taxonomy" id="1294270"/>
    <lineage>
        <taxon>Bacteria</taxon>
        <taxon>Pseudomonadati</taxon>
        <taxon>Myxococcota</taxon>
        <taxon>Myxococcia</taxon>
        <taxon>Myxococcales</taxon>
        <taxon>Cystobacterineae</taxon>
        <taxon>Archangiaceae</taxon>
        <taxon>Melittangium</taxon>
    </lineage>
</organism>
<reference evidence="2 3" key="1">
    <citation type="submission" date="2017-06" db="EMBL/GenBank/DDBJ databases">
        <authorList>
            <person name="Kim H.J."/>
            <person name="Triplett B.A."/>
        </authorList>
    </citation>
    <scope>NUCLEOTIDE SEQUENCE [LARGE SCALE GENOMIC DNA]</scope>
    <source>
        <strain evidence="2 3">DSM 14713</strain>
    </source>
</reference>
<dbReference type="AlphaFoldDB" id="A0A250ILI8"/>
<proteinExistence type="predicted"/>